<dbReference type="Gene3D" id="1.25.40.10">
    <property type="entry name" value="Tetratricopeptide repeat domain"/>
    <property type="match status" value="1"/>
</dbReference>
<dbReference type="GO" id="GO:0003730">
    <property type="term" value="F:mRNA 3'-UTR binding"/>
    <property type="evidence" value="ECO:0007669"/>
    <property type="project" value="TreeGrafter"/>
</dbReference>
<dbReference type="InterPro" id="IPR011990">
    <property type="entry name" value="TPR-like_helical_dom_sf"/>
</dbReference>
<dbReference type="GO" id="GO:0005634">
    <property type="term" value="C:nucleus"/>
    <property type="evidence" value="ECO:0007669"/>
    <property type="project" value="TreeGrafter"/>
</dbReference>
<dbReference type="STRING" id="6265.A0A0B2UYF1"/>
<gene>
    <name evidence="1" type="primary">lrpprc</name>
    <name evidence="1" type="ORF">Tcan_16765</name>
</gene>
<dbReference type="GO" id="GO:0005739">
    <property type="term" value="C:mitochondrion"/>
    <property type="evidence" value="ECO:0007669"/>
    <property type="project" value="TreeGrafter"/>
</dbReference>
<evidence type="ECO:0000313" key="2">
    <source>
        <dbReference type="Proteomes" id="UP000031036"/>
    </source>
</evidence>
<dbReference type="GO" id="GO:0070129">
    <property type="term" value="P:regulation of mitochondrial translation"/>
    <property type="evidence" value="ECO:0007669"/>
    <property type="project" value="TreeGrafter"/>
</dbReference>
<organism evidence="1 2">
    <name type="scientific">Toxocara canis</name>
    <name type="common">Canine roundworm</name>
    <dbReference type="NCBI Taxonomy" id="6265"/>
    <lineage>
        <taxon>Eukaryota</taxon>
        <taxon>Metazoa</taxon>
        <taxon>Ecdysozoa</taxon>
        <taxon>Nematoda</taxon>
        <taxon>Chromadorea</taxon>
        <taxon>Rhabditida</taxon>
        <taxon>Spirurina</taxon>
        <taxon>Ascaridomorpha</taxon>
        <taxon>Ascaridoidea</taxon>
        <taxon>Toxocaridae</taxon>
        <taxon>Toxocara</taxon>
    </lineage>
</organism>
<keyword evidence="2" id="KW-1185">Reference proteome</keyword>
<protein>
    <submittedName>
        <fullName evidence="1">Leucine-rich PPR motif-containing protein, mitochondrial</fullName>
    </submittedName>
</protein>
<dbReference type="OrthoDB" id="185373at2759"/>
<dbReference type="AlphaFoldDB" id="A0A0B2UYF1"/>
<dbReference type="PANTHER" id="PTHR46669">
    <property type="entry name" value="LEUCINE-RICH PPR MOTIF-CONTAINING PROTEIN, MITOCHONDRIAL"/>
    <property type="match status" value="1"/>
</dbReference>
<dbReference type="InterPro" id="IPR033490">
    <property type="entry name" value="LRP130"/>
</dbReference>
<dbReference type="Proteomes" id="UP000031036">
    <property type="component" value="Unassembled WGS sequence"/>
</dbReference>
<evidence type="ECO:0000313" key="1">
    <source>
        <dbReference type="EMBL" id="KHN73870.1"/>
    </source>
</evidence>
<proteinExistence type="predicted"/>
<comment type="caution">
    <text evidence="1">The sequence shown here is derived from an EMBL/GenBank/DDBJ whole genome shotgun (WGS) entry which is preliminary data.</text>
</comment>
<accession>A0A0B2UYF1</accession>
<sequence>MKTSRSTNASTSIERLSSKNEQLLPRGDFIGVPAANAKAKRSSNPEVIVTHLHQQMVRNFRVNGEIFLRDVLSRIENKDHEMISALRRSPSRYIPLLLSMCGHVMSDITNEGRTLILNRLWNALQENDFQMDIESFNNRLTAYIENEHAFDAWKLLREAEVRLKLSPDVNTFNTLITRLSLDGNVGAIKAMVYEMGRHGVAIDSFVNFSLVYCFALRGNYEKADSLVKQSAEKYGDDILPKLYSANIRASAARGDIDRLAKVLRCAIVSRPDMRGSKDRYVLNVPYETVFDTVWILTQKSVDGEGREHETICTQMLERTSRRAGFFKHLYREVERHICHMRYYSAAMLLEEVKRVRDCLANQDRTLFLKQLMARFANQMVIKEASATKMKEIANRVAAGLGQSIRFPDVLLYSTLTSRHMTPERKFEYFSELVDMVDQSRERIHVILPLLVCCESLPERLKMIFRCASIGYKDISELDIRMLSRVLLNPMFEFYAPKQSSEAATLDCISKVLKSYSITPEVTWKAIMNWWKLKRSSDIGYYVAADETAMEW</sequence>
<name>A0A0B2UYF1_TOXCA</name>
<dbReference type="OMA" id="CERHISE"/>
<dbReference type="EMBL" id="JPKZ01002994">
    <property type="protein sequence ID" value="KHN73870.1"/>
    <property type="molecule type" value="Genomic_DNA"/>
</dbReference>
<reference evidence="1 2" key="1">
    <citation type="submission" date="2014-11" db="EMBL/GenBank/DDBJ databases">
        <title>Genetic blueprint of the zoonotic pathogen Toxocara canis.</title>
        <authorList>
            <person name="Zhu X.-Q."/>
            <person name="Korhonen P.K."/>
            <person name="Cai H."/>
            <person name="Young N.D."/>
            <person name="Nejsum P."/>
            <person name="von Samson-Himmelstjerna G."/>
            <person name="Boag P.R."/>
            <person name="Tan P."/>
            <person name="Li Q."/>
            <person name="Min J."/>
            <person name="Yang Y."/>
            <person name="Wang X."/>
            <person name="Fang X."/>
            <person name="Hall R.S."/>
            <person name="Hofmann A."/>
            <person name="Sternberg P.W."/>
            <person name="Jex A.R."/>
            <person name="Gasser R.B."/>
        </authorList>
    </citation>
    <scope>NUCLEOTIDE SEQUENCE [LARGE SCALE GENOMIC DNA]</scope>
    <source>
        <strain evidence="1">PN_DK_2014</strain>
    </source>
</reference>
<dbReference type="PANTHER" id="PTHR46669:SF1">
    <property type="entry name" value="LEUCINE-RICH PPR MOTIF-CONTAINING PROTEIN, MITOCHONDRIAL"/>
    <property type="match status" value="1"/>
</dbReference>